<keyword evidence="3" id="KW-1185">Reference proteome</keyword>
<organism evidence="2 3">
    <name type="scientific">Belnapia arida</name>
    <dbReference type="NCBI Taxonomy" id="2804533"/>
    <lineage>
        <taxon>Bacteria</taxon>
        <taxon>Pseudomonadati</taxon>
        <taxon>Pseudomonadota</taxon>
        <taxon>Alphaproteobacteria</taxon>
        <taxon>Acetobacterales</taxon>
        <taxon>Roseomonadaceae</taxon>
        <taxon>Belnapia</taxon>
    </lineage>
</organism>
<feature type="transmembrane region" description="Helical" evidence="1">
    <location>
        <begin position="106"/>
        <end position="129"/>
    </location>
</feature>
<dbReference type="Proteomes" id="UP000660885">
    <property type="component" value="Unassembled WGS sequence"/>
</dbReference>
<proteinExistence type="predicted"/>
<feature type="transmembrane region" description="Helical" evidence="1">
    <location>
        <begin position="74"/>
        <end position="94"/>
    </location>
</feature>
<gene>
    <name evidence="2" type="ORF">JMJ56_28295</name>
</gene>
<feature type="transmembrane region" description="Helical" evidence="1">
    <location>
        <begin position="30"/>
        <end position="54"/>
    </location>
</feature>
<keyword evidence="1" id="KW-0472">Membrane</keyword>
<evidence type="ECO:0000313" key="2">
    <source>
        <dbReference type="EMBL" id="MBL6081889.1"/>
    </source>
</evidence>
<dbReference type="RefSeq" id="WP_202835101.1">
    <property type="nucleotide sequence ID" value="NZ_JAETWB010000039.1"/>
</dbReference>
<sequence length="304" mass="30182">MVSDTTGTVRATAVLPEGGPALPSRISWGAVIAGSLIAAVIAAMLNILGAAIGATTVDAVAQATPGAARMGIGAAIWLVIANTLALAVGGYTAARLSGTADDTDGILHGLAVWAVAFLVSAVMIGNMLAGLASTASSAVGSVAGGASSAVSGVASQVAPDASPTALLNRAQDTLRGTGGDPRAMNTQQRSAEITSLLGRRIARGAFAGEERARLDTLVAAEFGIPPEEASRRVQAMETEAQRTATEAATRARQAADATARATSIGAFGTVAALLLGAIAAVLGARRGTRDRIALLTPGLVRRPA</sequence>
<accession>A0ABS1UB25</accession>
<dbReference type="EMBL" id="JAETWB010000039">
    <property type="protein sequence ID" value="MBL6081889.1"/>
    <property type="molecule type" value="Genomic_DNA"/>
</dbReference>
<comment type="caution">
    <text evidence="2">The sequence shown here is derived from an EMBL/GenBank/DDBJ whole genome shotgun (WGS) entry which is preliminary data.</text>
</comment>
<name>A0ABS1UB25_9PROT</name>
<feature type="transmembrane region" description="Helical" evidence="1">
    <location>
        <begin position="264"/>
        <end position="284"/>
    </location>
</feature>
<keyword evidence="1" id="KW-0812">Transmembrane</keyword>
<evidence type="ECO:0000256" key="1">
    <source>
        <dbReference type="SAM" id="Phobius"/>
    </source>
</evidence>
<keyword evidence="1" id="KW-1133">Transmembrane helix</keyword>
<reference evidence="2 3" key="1">
    <citation type="submission" date="2021-01" db="EMBL/GenBank/DDBJ databases">
        <title>Belnapia mucosa sp. nov. and Belnapia arida sp. nov., isolated from the Tabernas Desert (Almeria, Spain).</title>
        <authorList>
            <person name="Molina-Menor E."/>
            <person name="Vidal-Verdu A."/>
            <person name="Calonge A."/>
            <person name="Satari L."/>
            <person name="Pereto J."/>
            <person name="Porcar M."/>
        </authorList>
    </citation>
    <scope>NUCLEOTIDE SEQUENCE [LARGE SCALE GENOMIC DNA]</scope>
    <source>
        <strain evidence="2 3">T18</strain>
    </source>
</reference>
<protein>
    <recommendedName>
        <fullName evidence="4">PhnA-like protein</fullName>
    </recommendedName>
</protein>
<evidence type="ECO:0000313" key="3">
    <source>
        <dbReference type="Proteomes" id="UP000660885"/>
    </source>
</evidence>
<evidence type="ECO:0008006" key="4">
    <source>
        <dbReference type="Google" id="ProtNLM"/>
    </source>
</evidence>